<evidence type="ECO:0000256" key="5">
    <source>
        <dbReference type="PROSITE-ProRule" id="PRU01248"/>
    </source>
</evidence>
<dbReference type="GO" id="GO:0003677">
    <property type="term" value="F:DNA binding"/>
    <property type="evidence" value="ECO:0007669"/>
    <property type="project" value="UniProtKB-UniRule"/>
</dbReference>
<evidence type="ECO:0000259" key="7">
    <source>
        <dbReference type="PROSITE" id="PS51900"/>
    </source>
</evidence>
<dbReference type="Pfam" id="PF00589">
    <property type="entry name" value="Phage_integrase"/>
    <property type="match status" value="1"/>
</dbReference>
<name>M9M187_PAEPP</name>
<dbReference type="InterPro" id="IPR011010">
    <property type="entry name" value="DNA_brk_join_enz"/>
</dbReference>
<feature type="domain" description="Tyr recombinase" evidence="6">
    <location>
        <begin position="125"/>
        <end position="325"/>
    </location>
</feature>
<dbReference type="Pfam" id="PF14659">
    <property type="entry name" value="Phage_int_SAM_3"/>
    <property type="match status" value="1"/>
</dbReference>
<organism evidence="8 9">
    <name type="scientific">Paenibacillus popilliae ATCC 14706</name>
    <dbReference type="NCBI Taxonomy" id="1212764"/>
    <lineage>
        <taxon>Bacteria</taxon>
        <taxon>Bacillati</taxon>
        <taxon>Bacillota</taxon>
        <taxon>Bacilli</taxon>
        <taxon>Bacillales</taxon>
        <taxon>Paenibacillaceae</taxon>
        <taxon>Paenibacillus</taxon>
    </lineage>
</organism>
<dbReference type="Gene3D" id="1.10.150.130">
    <property type="match status" value="1"/>
</dbReference>
<proteinExistence type="inferred from homology"/>
<evidence type="ECO:0000256" key="1">
    <source>
        <dbReference type="ARBA" id="ARBA00008857"/>
    </source>
</evidence>
<dbReference type="PROSITE" id="PS51900">
    <property type="entry name" value="CB"/>
    <property type="match status" value="1"/>
</dbReference>
<dbReference type="InterPro" id="IPR010998">
    <property type="entry name" value="Integrase_recombinase_N"/>
</dbReference>
<dbReference type="PANTHER" id="PTHR30629:SF2">
    <property type="entry name" value="PROPHAGE INTEGRASE INTS-RELATED"/>
    <property type="match status" value="1"/>
</dbReference>
<dbReference type="PANTHER" id="PTHR30629">
    <property type="entry name" value="PROPHAGE INTEGRASE"/>
    <property type="match status" value="1"/>
</dbReference>
<dbReference type="InterPro" id="IPR050808">
    <property type="entry name" value="Phage_Integrase"/>
</dbReference>
<dbReference type="InterPro" id="IPR002104">
    <property type="entry name" value="Integrase_catalytic"/>
</dbReference>
<evidence type="ECO:0000313" key="9">
    <source>
        <dbReference type="Proteomes" id="UP000029453"/>
    </source>
</evidence>
<evidence type="ECO:0000313" key="8">
    <source>
        <dbReference type="EMBL" id="GAC42634.1"/>
    </source>
</evidence>
<reference evidence="8 9" key="1">
    <citation type="submission" date="2012-10" db="EMBL/GenBank/DDBJ databases">
        <title>Draft Genome Sequence of Paenibacillus popilliae ATCC 14706T.</title>
        <authorList>
            <person name="Iiyama K."/>
            <person name="Mori K."/>
            <person name="Mon H."/>
            <person name="Chieda Y."/>
            <person name="Lee J.M."/>
            <person name="Kusakabe T."/>
            <person name="Tashiro K."/>
            <person name="Asano S."/>
            <person name="Yasunaga-Aoki C."/>
            <person name="Shimizu S."/>
        </authorList>
    </citation>
    <scope>NUCLEOTIDE SEQUENCE [LARGE SCALE GENOMIC DNA]</scope>
    <source>
        <strain evidence="8 9">ATCC 14706</strain>
    </source>
</reference>
<dbReference type="InterPro" id="IPR013762">
    <property type="entry name" value="Integrase-like_cat_sf"/>
</dbReference>
<dbReference type="AlphaFoldDB" id="M9M187"/>
<accession>M9M187</accession>
<comment type="similarity">
    <text evidence="1">Belongs to the 'phage' integrase family.</text>
</comment>
<gene>
    <name evidence="8" type="ORF">PPOP_1992</name>
</gene>
<evidence type="ECO:0000256" key="4">
    <source>
        <dbReference type="ARBA" id="ARBA00023172"/>
    </source>
</evidence>
<feature type="domain" description="Core-binding (CB)" evidence="7">
    <location>
        <begin position="17"/>
        <end position="96"/>
    </location>
</feature>
<dbReference type="CDD" id="cd01189">
    <property type="entry name" value="INT_ICEBs1_C_like"/>
    <property type="match status" value="1"/>
</dbReference>
<protein>
    <submittedName>
        <fullName evidence="8">Integrase</fullName>
    </submittedName>
</protein>
<dbReference type="SUPFAM" id="SSF56349">
    <property type="entry name" value="DNA breaking-rejoining enzymes"/>
    <property type="match status" value="1"/>
</dbReference>
<dbReference type="PROSITE" id="PS51898">
    <property type="entry name" value="TYR_RECOMBINASE"/>
    <property type="match status" value="1"/>
</dbReference>
<dbReference type="Proteomes" id="UP000029453">
    <property type="component" value="Unassembled WGS sequence"/>
</dbReference>
<keyword evidence="3 5" id="KW-0238">DNA-binding</keyword>
<dbReference type="Gene3D" id="1.10.443.10">
    <property type="entry name" value="Intergrase catalytic core"/>
    <property type="match status" value="1"/>
</dbReference>
<keyword evidence="2" id="KW-0229">DNA integration</keyword>
<dbReference type="EMBL" id="BALG01000130">
    <property type="protein sequence ID" value="GAC42634.1"/>
    <property type="molecule type" value="Genomic_DNA"/>
</dbReference>
<evidence type="ECO:0000256" key="3">
    <source>
        <dbReference type="ARBA" id="ARBA00023125"/>
    </source>
</evidence>
<keyword evidence="9" id="KW-1185">Reference proteome</keyword>
<dbReference type="GO" id="GO:0006310">
    <property type="term" value="P:DNA recombination"/>
    <property type="evidence" value="ECO:0007669"/>
    <property type="project" value="UniProtKB-KW"/>
</dbReference>
<sequence>MASDLANGTFVGEAKALTFKEVYLQWFATHSPTLKPSTRKTTKQKIEKHLLPHFGKLKMRDISKPYCQEVINKIAQNIKSVDAMKIYANQIFKYAVKMDIIPHNPMAYVTVPKDGSNFVTEGIIEERDYWEKHEIKQFLMIMKNSDDFMDYVLFHLFIYTGARKGEILSLHESDVDFANKTLTLTKTLYYEDKSFSFQTSKTTTSRRTISLDSVTLQLLKKWLTYRKQQLLAAGNGVESNLLLFARFDETPLRLAYPNDKLNNIISKNKLHKVTVHGLRHTHASLLFEAGASIKEVQERLGHSDIKMTMNIYTHVTKTVKEQTATKFQKYLEL</sequence>
<dbReference type="GO" id="GO:0015074">
    <property type="term" value="P:DNA integration"/>
    <property type="evidence" value="ECO:0007669"/>
    <property type="project" value="UniProtKB-KW"/>
</dbReference>
<dbReference type="InterPro" id="IPR044068">
    <property type="entry name" value="CB"/>
</dbReference>
<evidence type="ECO:0000259" key="6">
    <source>
        <dbReference type="PROSITE" id="PS51898"/>
    </source>
</evidence>
<dbReference type="InterPro" id="IPR004107">
    <property type="entry name" value="Integrase_SAM-like_N"/>
</dbReference>
<comment type="caution">
    <text evidence="8">The sequence shown here is derived from an EMBL/GenBank/DDBJ whole genome shotgun (WGS) entry which is preliminary data.</text>
</comment>
<evidence type="ECO:0000256" key="2">
    <source>
        <dbReference type="ARBA" id="ARBA00022908"/>
    </source>
</evidence>
<keyword evidence="4" id="KW-0233">DNA recombination</keyword>